<evidence type="ECO:0000313" key="1">
    <source>
        <dbReference type="EMBL" id="KAK3785275.1"/>
    </source>
</evidence>
<organism evidence="1 2">
    <name type="scientific">Elysia crispata</name>
    <name type="common">lettuce slug</name>
    <dbReference type="NCBI Taxonomy" id="231223"/>
    <lineage>
        <taxon>Eukaryota</taxon>
        <taxon>Metazoa</taxon>
        <taxon>Spiralia</taxon>
        <taxon>Lophotrochozoa</taxon>
        <taxon>Mollusca</taxon>
        <taxon>Gastropoda</taxon>
        <taxon>Heterobranchia</taxon>
        <taxon>Euthyneura</taxon>
        <taxon>Panpulmonata</taxon>
        <taxon>Sacoglossa</taxon>
        <taxon>Placobranchoidea</taxon>
        <taxon>Plakobranchidae</taxon>
        <taxon>Elysia</taxon>
    </lineage>
</organism>
<dbReference type="EMBL" id="JAWDGP010002150">
    <property type="protein sequence ID" value="KAK3785275.1"/>
    <property type="molecule type" value="Genomic_DNA"/>
</dbReference>
<sequence length="298" mass="34276">MDASQRAVLYDTFDIKHKPSTGYIKTPYHSTPVTQYFWIKSKEINEQVDVCSFVSPIHDVALFRQSVDFGEIGYQTAQGFRHGSTVTIPSKDPNLDLLRASLVQRCGVAARSPEFAMTAVLALAQEIFQGSYLDVDIEQCYRVLKHMVVGNIQPSRYKTAFKIQYMFFMTDGRNHTNAADIETYLKNMEYTKRLIFTTLLQSTDELDELTVWSLRSIIKVLNDPIPTSLTYNQGLDFQLDLRKRIRRASMDLMNLHEKIGVSCMLGERIPCTATRQIFQYVLVKNFVLNIDNLIMRLE</sequence>
<dbReference type="Proteomes" id="UP001283361">
    <property type="component" value="Unassembled WGS sequence"/>
</dbReference>
<name>A0AAE1ACZ8_9GAST</name>
<dbReference type="AlphaFoldDB" id="A0AAE1ACZ8"/>
<evidence type="ECO:0000313" key="2">
    <source>
        <dbReference type="Proteomes" id="UP001283361"/>
    </source>
</evidence>
<comment type="caution">
    <text evidence="1">The sequence shown here is derived from an EMBL/GenBank/DDBJ whole genome shotgun (WGS) entry which is preliminary data.</text>
</comment>
<proteinExistence type="predicted"/>
<gene>
    <name evidence="1" type="ORF">RRG08_036811</name>
</gene>
<protein>
    <submittedName>
        <fullName evidence="1">Uncharacterized protein</fullName>
    </submittedName>
</protein>
<reference evidence="1" key="1">
    <citation type="journal article" date="2023" name="G3 (Bethesda)">
        <title>A reference genome for the long-term kleptoplast-retaining sea slug Elysia crispata morphotype clarki.</title>
        <authorList>
            <person name="Eastman K.E."/>
            <person name="Pendleton A.L."/>
            <person name="Shaikh M.A."/>
            <person name="Suttiyut T."/>
            <person name="Ogas R."/>
            <person name="Tomko P."/>
            <person name="Gavelis G."/>
            <person name="Widhalm J.R."/>
            <person name="Wisecaver J.H."/>
        </authorList>
    </citation>
    <scope>NUCLEOTIDE SEQUENCE</scope>
    <source>
        <strain evidence="1">ECLA1</strain>
    </source>
</reference>
<keyword evidence="2" id="KW-1185">Reference proteome</keyword>
<accession>A0AAE1ACZ8</accession>